<evidence type="ECO:0000259" key="1">
    <source>
        <dbReference type="Pfam" id="PF13808"/>
    </source>
</evidence>
<dbReference type="InterPro" id="IPR047647">
    <property type="entry name" value="ISAs1_transpos"/>
</dbReference>
<organism evidence="2 3">
    <name type="scientific">Leptolyngbya cf. ectocarpi LEGE 11479</name>
    <dbReference type="NCBI Taxonomy" id="1828722"/>
    <lineage>
        <taxon>Bacteria</taxon>
        <taxon>Bacillati</taxon>
        <taxon>Cyanobacteriota</taxon>
        <taxon>Cyanophyceae</taxon>
        <taxon>Leptolyngbyales</taxon>
        <taxon>Leptolyngbyaceae</taxon>
        <taxon>Leptolyngbya group</taxon>
        <taxon>Leptolyngbya</taxon>
    </lineage>
</organism>
<dbReference type="EMBL" id="JADEXP010000007">
    <property type="protein sequence ID" value="MBE9065393.1"/>
    <property type="molecule type" value="Genomic_DNA"/>
</dbReference>
<reference evidence="2" key="1">
    <citation type="submission" date="2020-10" db="EMBL/GenBank/DDBJ databases">
        <authorList>
            <person name="Castelo-Branco R."/>
            <person name="Eusebio N."/>
            <person name="Adriana R."/>
            <person name="Vieira A."/>
            <person name="Brugerolle De Fraissinette N."/>
            <person name="Rezende De Castro R."/>
            <person name="Schneider M.P."/>
            <person name="Vasconcelos V."/>
            <person name="Leao P.N."/>
        </authorList>
    </citation>
    <scope>NUCLEOTIDE SEQUENCE</scope>
    <source>
        <strain evidence="2">LEGE 11479</strain>
    </source>
</reference>
<keyword evidence="3" id="KW-1185">Reference proteome</keyword>
<dbReference type="PANTHER" id="PTHR30298">
    <property type="entry name" value="H REPEAT-ASSOCIATED PREDICTED TRANSPOSASE"/>
    <property type="match status" value="1"/>
</dbReference>
<dbReference type="PANTHER" id="PTHR30298:SF0">
    <property type="entry name" value="PROTEIN YBFL-RELATED"/>
    <property type="match status" value="1"/>
</dbReference>
<accession>A0A928X2L6</accession>
<dbReference type="Pfam" id="PF13808">
    <property type="entry name" value="DDE_Tnp_1_assoc"/>
    <property type="match status" value="1"/>
</dbReference>
<feature type="domain" description="H repeat-associated protein N-terminal" evidence="1">
    <location>
        <begin position="8"/>
        <end position="92"/>
    </location>
</feature>
<evidence type="ECO:0000313" key="2">
    <source>
        <dbReference type="EMBL" id="MBE9065393.1"/>
    </source>
</evidence>
<sequence>MASLAIMDAFADLPDARRSQGTRHQHTLCLALFTLAIAAGNQGFLAMGDWLKSYRTPLLALFKPDKNRLPSYSTIRRVLLKVDEEAYAQCLSLFFEVVPQPGETVATDGKVLKHSFMTETDNPQTQAHPAIMMVTAYVVERGLILPPYEVERKTNEIKALPEMIERLALKGVVFAFDAINTQKNGPVNR</sequence>
<name>A0A928X2L6_LEPEC</name>
<dbReference type="RefSeq" id="WP_193990322.1">
    <property type="nucleotide sequence ID" value="NZ_JADEXP010000007.1"/>
</dbReference>
<proteinExistence type="predicted"/>
<dbReference type="InterPro" id="IPR032806">
    <property type="entry name" value="YbfD_N"/>
</dbReference>
<dbReference type="AlphaFoldDB" id="A0A928X2L6"/>
<dbReference type="NCBIfam" id="NF033564">
    <property type="entry name" value="transpos_ISAs1"/>
    <property type="match status" value="1"/>
</dbReference>
<evidence type="ECO:0000313" key="3">
    <source>
        <dbReference type="Proteomes" id="UP000615026"/>
    </source>
</evidence>
<comment type="caution">
    <text evidence="2">The sequence shown here is derived from an EMBL/GenBank/DDBJ whole genome shotgun (WGS) entry which is preliminary data.</text>
</comment>
<dbReference type="Proteomes" id="UP000615026">
    <property type="component" value="Unassembled WGS sequence"/>
</dbReference>
<gene>
    <name evidence="2" type="ORF">IQ260_01865</name>
</gene>
<dbReference type="InterPro" id="IPR051698">
    <property type="entry name" value="Transposase_11-like"/>
</dbReference>
<protein>
    <submittedName>
        <fullName evidence="2">ISAs1 family transposase</fullName>
    </submittedName>
</protein>